<dbReference type="SUPFAM" id="SSF55031">
    <property type="entry name" value="Bacterial exopeptidase dimerisation domain"/>
    <property type="match status" value="1"/>
</dbReference>
<dbReference type="EMBL" id="BPPX01000033">
    <property type="protein sequence ID" value="GJC88465.1"/>
    <property type="molecule type" value="Genomic_DNA"/>
</dbReference>
<name>A0AA37LWY4_9PEZI</name>
<dbReference type="FunFam" id="3.40.630.10:FF:000027">
    <property type="entry name" value="N-fatty-acyl-amino acid synthase/hydrolase PM20D1"/>
    <property type="match status" value="1"/>
</dbReference>
<evidence type="ECO:0000256" key="5">
    <source>
        <dbReference type="ARBA" id="ARBA00022833"/>
    </source>
</evidence>
<dbReference type="GO" id="GO:0051603">
    <property type="term" value="P:proteolysis involved in protein catabolic process"/>
    <property type="evidence" value="ECO:0007669"/>
    <property type="project" value="TreeGrafter"/>
</dbReference>
<keyword evidence="2" id="KW-0645">Protease</keyword>
<dbReference type="CDD" id="cd05674">
    <property type="entry name" value="M20_yscS"/>
    <property type="match status" value="1"/>
</dbReference>
<dbReference type="InterPro" id="IPR036264">
    <property type="entry name" value="Bact_exopeptidase_dim_dom"/>
</dbReference>
<dbReference type="GO" id="GO:0046872">
    <property type="term" value="F:metal ion binding"/>
    <property type="evidence" value="ECO:0007669"/>
    <property type="project" value="UniProtKB-KW"/>
</dbReference>
<gene>
    <name evidence="7" type="ORF">ColLi_11303</name>
</gene>
<evidence type="ECO:0000256" key="2">
    <source>
        <dbReference type="ARBA" id="ARBA00022670"/>
    </source>
</evidence>
<protein>
    <submittedName>
        <fullName evidence="7">Carboxypeptidase S</fullName>
    </submittedName>
</protein>
<dbReference type="SUPFAM" id="SSF53187">
    <property type="entry name" value="Zn-dependent exopeptidases"/>
    <property type="match status" value="1"/>
</dbReference>
<dbReference type="AlphaFoldDB" id="A0AA37LWY4"/>
<dbReference type="GO" id="GO:0000328">
    <property type="term" value="C:fungal-type vacuole lumen"/>
    <property type="evidence" value="ECO:0007669"/>
    <property type="project" value="TreeGrafter"/>
</dbReference>
<keyword evidence="7" id="KW-0121">Carboxypeptidase</keyword>
<dbReference type="InterPro" id="IPR047177">
    <property type="entry name" value="Pept_M20A"/>
</dbReference>
<proteinExistence type="inferred from homology"/>
<keyword evidence="4" id="KW-0378">Hydrolase</keyword>
<comment type="caution">
    <text evidence="7">The sequence shown here is derived from an EMBL/GenBank/DDBJ whole genome shotgun (WGS) entry which is preliminary data.</text>
</comment>
<dbReference type="PANTHER" id="PTHR45962">
    <property type="entry name" value="N-FATTY-ACYL-AMINO ACID SYNTHASE/HYDROLASE PM20D1"/>
    <property type="match status" value="1"/>
</dbReference>
<keyword evidence="3" id="KW-0479">Metal-binding</keyword>
<organism evidence="7 8">
    <name type="scientific">Colletotrichum liriopes</name>
    <dbReference type="NCBI Taxonomy" id="708192"/>
    <lineage>
        <taxon>Eukaryota</taxon>
        <taxon>Fungi</taxon>
        <taxon>Dikarya</taxon>
        <taxon>Ascomycota</taxon>
        <taxon>Pezizomycotina</taxon>
        <taxon>Sordariomycetes</taxon>
        <taxon>Hypocreomycetidae</taxon>
        <taxon>Glomerellales</taxon>
        <taxon>Glomerellaceae</taxon>
        <taxon>Colletotrichum</taxon>
        <taxon>Colletotrichum spaethianum species complex</taxon>
    </lineage>
</organism>
<evidence type="ECO:0000256" key="3">
    <source>
        <dbReference type="ARBA" id="ARBA00022723"/>
    </source>
</evidence>
<evidence type="ECO:0000313" key="7">
    <source>
        <dbReference type="EMBL" id="GJC88465.1"/>
    </source>
</evidence>
<comment type="similarity">
    <text evidence="1">Belongs to the peptidase M20A family.</text>
</comment>
<dbReference type="PANTHER" id="PTHR45962:SF1">
    <property type="entry name" value="N-FATTY-ACYL-AMINO ACID SYNTHASE_HYDROLASE PM20D1"/>
    <property type="match status" value="1"/>
</dbReference>
<dbReference type="InterPro" id="IPR011650">
    <property type="entry name" value="Peptidase_M20_dimer"/>
</dbReference>
<dbReference type="Pfam" id="PF01546">
    <property type="entry name" value="Peptidase_M20"/>
    <property type="match status" value="1"/>
</dbReference>
<accession>A0AA37LWY4</accession>
<dbReference type="Gene3D" id="3.30.70.360">
    <property type="match status" value="1"/>
</dbReference>
<dbReference type="GO" id="GO:0004180">
    <property type="term" value="F:carboxypeptidase activity"/>
    <property type="evidence" value="ECO:0007669"/>
    <property type="project" value="UniProtKB-KW"/>
</dbReference>
<evidence type="ECO:0000313" key="8">
    <source>
        <dbReference type="Proteomes" id="UP001055172"/>
    </source>
</evidence>
<evidence type="ECO:0000259" key="6">
    <source>
        <dbReference type="Pfam" id="PF07687"/>
    </source>
</evidence>
<dbReference type="Gene3D" id="1.10.150.900">
    <property type="match status" value="1"/>
</dbReference>
<dbReference type="Pfam" id="PF07687">
    <property type="entry name" value="M20_dimer"/>
    <property type="match status" value="1"/>
</dbReference>
<dbReference type="Proteomes" id="UP001055172">
    <property type="component" value="Unassembled WGS sequence"/>
</dbReference>
<keyword evidence="5" id="KW-0862">Zinc</keyword>
<evidence type="ECO:0000256" key="4">
    <source>
        <dbReference type="ARBA" id="ARBA00022801"/>
    </source>
</evidence>
<evidence type="ECO:0000256" key="1">
    <source>
        <dbReference type="ARBA" id="ARBA00006247"/>
    </source>
</evidence>
<dbReference type="InterPro" id="IPR002933">
    <property type="entry name" value="Peptidase_M20"/>
</dbReference>
<reference evidence="7 8" key="1">
    <citation type="submission" date="2021-07" db="EMBL/GenBank/DDBJ databases">
        <title>Genome data of Colletotrichum spaethianum.</title>
        <authorList>
            <person name="Utami Y.D."/>
            <person name="Hiruma K."/>
        </authorList>
    </citation>
    <scope>NUCLEOTIDE SEQUENCE [LARGE SCALE GENOMIC DNA]</scope>
    <source>
        <strain evidence="7 8">MAFF 242679</strain>
    </source>
</reference>
<keyword evidence="8" id="KW-1185">Reference proteome</keyword>
<sequence>MLGSFESSPRSTSSLKPRLIFHLASSFSNFHPRSFSFTLIPYLRRRQLRHIEDIALSITNCFPLAHHVRETPLAHPAPEHVPAAPRRARRAAWWSLLPAALILAYLHTPSSFGLGHGHRRHGSSSPSAAAAGCRQVDPLFPTQNSTGLSQLDSFLDSPKFRNETVARLSGAVQIPTESFDNYGLVGVDDRWDKLFAFSAYLAKTFPKVHATLKLERVNTHGLLYTWQGSNADLKPTVLMAHQDTVPVAPTTIDSWTHPPFSGTYDGTYVWGRGAMDCKNSLIGILESVELLIDAGFAPKRTLVLSFGFDEEVSGERGAGHLAPFLLDRYGKDGAAILIDEGSGFDNQWGQGFAIPGTAEKGAIDVEIVVRTPGGHSSIPPPHTGIGILAELITRIEASPYEPELISGNPYLEKLQCGAAYAPKFPDNLRDLLPGADDKQVCKKTTDRLAKEAAKAGPQIKYLFTTSVATDIIEGGVKINALPERVRVVVNHRVNVGDKTASVKEKIAEIVRPVAEKYNLTLHAFEEDGKAETPSSITLIGSDKVLEPAPVTPTEVDGVTPYGILSGTTRALYGEGLIVSPGLMTGNTDTRYYWNLTKHIFRFLPGYDPESDEWAGIHTVDEKTSVKGHINLVKWYTIFLRNVDEADFS</sequence>
<feature type="domain" description="Peptidase M20 dimerisation" evidence="6">
    <location>
        <begin position="357"/>
        <end position="517"/>
    </location>
</feature>
<dbReference type="Gene3D" id="3.40.630.10">
    <property type="entry name" value="Zn peptidases"/>
    <property type="match status" value="1"/>
</dbReference>